<protein>
    <submittedName>
        <fullName evidence="2">Uncharacterized protein</fullName>
    </submittedName>
</protein>
<keyword evidence="3" id="KW-1185">Reference proteome</keyword>
<name>A0A8J2NXA2_9HEXA</name>
<evidence type="ECO:0000313" key="2">
    <source>
        <dbReference type="EMBL" id="CAG7723544.1"/>
    </source>
</evidence>
<reference evidence="2" key="1">
    <citation type="submission" date="2021-06" db="EMBL/GenBank/DDBJ databases">
        <authorList>
            <person name="Hodson N. C."/>
            <person name="Mongue J. A."/>
            <person name="Jaron S. K."/>
        </authorList>
    </citation>
    <scope>NUCLEOTIDE SEQUENCE</scope>
</reference>
<gene>
    <name evidence="2" type="ORF">AFUS01_LOCUS12628</name>
</gene>
<dbReference type="AlphaFoldDB" id="A0A8J2NXA2"/>
<evidence type="ECO:0000256" key="1">
    <source>
        <dbReference type="SAM" id="MobiDB-lite"/>
    </source>
</evidence>
<comment type="caution">
    <text evidence="2">The sequence shown here is derived from an EMBL/GenBank/DDBJ whole genome shotgun (WGS) entry which is preliminary data.</text>
</comment>
<feature type="region of interest" description="Disordered" evidence="1">
    <location>
        <begin position="1"/>
        <end position="63"/>
    </location>
</feature>
<organism evidence="2 3">
    <name type="scientific">Allacma fusca</name>
    <dbReference type="NCBI Taxonomy" id="39272"/>
    <lineage>
        <taxon>Eukaryota</taxon>
        <taxon>Metazoa</taxon>
        <taxon>Ecdysozoa</taxon>
        <taxon>Arthropoda</taxon>
        <taxon>Hexapoda</taxon>
        <taxon>Collembola</taxon>
        <taxon>Symphypleona</taxon>
        <taxon>Sminthuridae</taxon>
        <taxon>Allacma</taxon>
    </lineage>
</organism>
<proteinExistence type="predicted"/>
<accession>A0A8J2NXA2</accession>
<evidence type="ECO:0000313" key="3">
    <source>
        <dbReference type="Proteomes" id="UP000708208"/>
    </source>
</evidence>
<feature type="non-terminal residue" evidence="2">
    <location>
        <position position="78"/>
    </location>
</feature>
<dbReference type="Proteomes" id="UP000708208">
    <property type="component" value="Unassembled WGS sequence"/>
</dbReference>
<feature type="compositionally biased region" description="Polar residues" evidence="1">
    <location>
        <begin position="8"/>
        <end position="20"/>
    </location>
</feature>
<dbReference type="EMBL" id="CAJVCH010100086">
    <property type="protein sequence ID" value="CAG7723544.1"/>
    <property type="molecule type" value="Genomic_DNA"/>
</dbReference>
<sequence>MCAALVSPTDSGMGSPSSNHPHPVSAFGVGVVGLRSNPNLGNIPPPMPPNGTNLPDLTRNDPPQDVLLALLSRNRALE</sequence>